<dbReference type="GO" id="GO:0003913">
    <property type="term" value="F:DNA photolyase activity"/>
    <property type="evidence" value="ECO:0007669"/>
    <property type="project" value="TreeGrafter"/>
</dbReference>
<comment type="caution">
    <text evidence="1">The sequence shown here is derived from an EMBL/GenBank/DDBJ whole genome shotgun (WGS) entry which is preliminary data.</text>
</comment>
<dbReference type="PANTHER" id="PTHR37822:SF2">
    <property type="entry name" value="SPORE PHOTOPRODUCT LYASE"/>
    <property type="match status" value="1"/>
</dbReference>
<organism evidence="1">
    <name type="scientific">Dictyoglomus thermophilum</name>
    <dbReference type="NCBI Taxonomy" id="14"/>
    <lineage>
        <taxon>Bacteria</taxon>
        <taxon>Pseudomonadati</taxon>
        <taxon>Dictyoglomota</taxon>
        <taxon>Dictyoglomia</taxon>
        <taxon>Dictyoglomales</taxon>
        <taxon>Dictyoglomaceae</taxon>
        <taxon>Dictyoglomus</taxon>
    </lineage>
</organism>
<evidence type="ECO:0000313" key="1">
    <source>
        <dbReference type="EMBL" id="HGK23178.1"/>
    </source>
</evidence>
<accession>A0A7C3KSE2</accession>
<dbReference type="GO" id="GO:1904047">
    <property type="term" value="F:S-adenosyl-L-methionine binding"/>
    <property type="evidence" value="ECO:0007669"/>
    <property type="project" value="TreeGrafter"/>
</dbReference>
<dbReference type="EMBL" id="DTDV01000006">
    <property type="protein sequence ID" value="HGK23178.1"/>
    <property type="molecule type" value="Genomic_DNA"/>
</dbReference>
<reference evidence="1" key="1">
    <citation type="journal article" date="2020" name="mSystems">
        <title>Genome- and Community-Level Interaction Insights into Carbon Utilization and Element Cycling Functions of Hydrothermarchaeota in Hydrothermal Sediment.</title>
        <authorList>
            <person name="Zhou Z."/>
            <person name="Liu Y."/>
            <person name="Xu W."/>
            <person name="Pan J."/>
            <person name="Luo Z.H."/>
            <person name="Li M."/>
        </authorList>
    </citation>
    <scope>NUCLEOTIDE SEQUENCE [LARGE SCALE GENOMIC DNA]</scope>
    <source>
        <strain evidence="1">SpSt-70</strain>
    </source>
</reference>
<protein>
    <submittedName>
        <fullName evidence="1">Radical SAM protein</fullName>
    </submittedName>
</protein>
<dbReference type="PANTHER" id="PTHR37822">
    <property type="entry name" value="SPORE PHOTOPRODUCT LYASE-RELATED"/>
    <property type="match status" value="1"/>
</dbReference>
<gene>
    <name evidence="1" type="ORF">ENU78_01805</name>
</gene>
<dbReference type="GO" id="GO:0042601">
    <property type="term" value="C:endospore-forming forespore"/>
    <property type="evidence" value="ECO:0007669"/>
    <property type="project" value="TreeGrafter"/>
</dbReference>
<dbReference type="GO" id="GO:0051539">
    <property type="term" value="F:4 iron, 4 sulfur cluster binding"/>
    <property type="evidence" value="ECO:0007669"/>
    <property type="project" value="TreeGrafter"/>
</dbReference>
<dbReference type="InterPro" id="IPR049539">
    <property type="entry name" value="SPL"/>
</dbReference>
<sequence>MKNSKKFSLSKPFSHIYVEKEVISHHITQEILKKFTHSKVIPINHYKEVFSRPRQSYKLQELSKKLILAKRRDTFLSPASPLCQNFGYHHFYYTNLIINCIFNCDYCFLKGMYSSANIVIFVNIEDYFQEIENMLKKHPLYLSISYETDLLAMEGIAPFFSQFVNLAYSKEDLILEVRTKSVNYMALKSLKPSPNVILAWTLLPQEIIERFEPQTPRLPIRINTIKKAICDGWRVRLSFDPIIFVEDWREIYERFIDYVFREIPSSQIQDISVGVFRIPKEYLKKMRKTFENEITLFPYIEDKEAYTYPSPIKEELLNFIISKIKNYIPENKIFTI</sequence>
<dbReference type="Gene3D" id="3.40.50.12110">
    <property type="match status" value="1"/>
</dbReference>
<dbReference type="AlphaFoldDB" id="A0A7C3KSE2"/>
<name>A0A7C3KSE2_DICTH</name>
<dbReference type="Gene3D" id="3.80.30.30">
    <property type="match status" value="1"/>
</dbReference>
<dbReference type="Pfam" id="PF20903">
    <property type="entry name" value="SPL"/>
    <property type="match status" value="1"/>
</dbReference>
<proteinExistence type="predicted"/>